<evidence type="ECO:0000313" key="9">
    <source>
        <dbReference type="Proteomes" id="UP000293764"/>
    </source>
</evidence>
<evidence type="ECO:0000256" key="4">
    <source>
        <dbReference type="PIRSR" id="PIRSR606710-1"/>
    </source>
</evidence>
<dbReference type="InterPro" id="IPR013320">
    <property type="entry name" value="ConA-like_dom_sf"/>
</dbReference>
<evidence type="ECO:0000256" key="2">
    <source>
        <dbReference type="ARBA" id="ARBA00022801"/>
    </source>
</evidence>
<evidence type="ECO:0000256" key="1">
    <source>
        <dbReference type="ARBA" id="ARBA00009865"/>
    </source>
</evidence>
<dbReference type="SUPFAM" id="SSF75005">
    <property type="entry name" value="Arabinanase/levansucrase/invertase"/>
    <property type="match status" value="1"/>
</dbReference>
<reference evidence="8 9" key="1">
    <citation type="submission" date="2019-01" db="EMBL/GenBank/DDBJ databases">
        <title>Novel species of Cellulomonas.</title>
        <authorList>
            <person name="Liu Q."/>
            <person name="Xin Y.-H."/>
        </authorList>
    </citation>
    <scope>NUCLEOTIDE SEQUENCE [LARGE SCALE GENOMIC DNA]</scope>
    <source>
        <strain evidence="8 9">HLT2-17</strain>
    </source>
</reference>
<evidence type="ECO:0000256" key="5">
    <source>
        <dbReference type="PIRSR" id="PIRSR606710-2"/>
    </source>
</evidence>
<dbReference type="EMBL" id="SDWW01000026">
    <property type="protein sequence ID" value="RYV50790.1"/>
    <property type="molecule type" value="Genomic_DNA"/>
</dbReference>
<dbReference type="OrthoDB" id="9801455at2"/>
<keyword evidence="9" id="KW-1185">Reference proteome</keyword>
<evidence type="ECO:0000256" key="6">
    <source>
        <dbReference type="RuleBase" id="RU361187"/>
    </source>
</evidence>
<dbReference type="RefSeq" id="WP_130102849.1">
    <property type="nucleotide sequence ID" value="NZ_SDWW01000026.1"/>
</dbReference>
<dbReference type="PANTHER" id="PTHR42812:SF12">
    <property type="entry name" value="BETA-XYLOSIDASE-RELATED"/>
    <property type="match status" value="1"/>
</dbReference>
<comment type="caution">
    <text evidence="8">The sequence shown here is derived from an EMBL/GenBank/DDBJ whole genome shotgun (WGS) entry which is preliminary data.</text>
</comment>
<dbReference type="CDD" id="cd18617">
    <property type="entry name" value="GH43_XynB-like"/>
    <property type="match status" value="1"/>
</dbReference>
<protein>
    <submittedName>
        <fullName evidence="8">Glycoside hydrolase family 43 protein</fullName>
    </submittedName>
</protein>
<dbReference type="PANTHER" id="PTHR42812">
    <property type="entry name" value="BETA-XYLOSIDASE"/>
    <property type="match status" value="1"/>
</dbReference>
<dbReference type="Gene3D" id="2.115.10.20">
    <property type="entry name" value="Glycosyl hydrolase domain, family 43"/>
    <property type="match status" value="1"/>
</dbReference>
<evidence type="ECO:0000256" key="3">
    <source>
        <dbReference type="ARBA" id="ARBA00023295"/>
    </source>
</evidence>
<keyword evidence="3 6" id="KW-0326">Glycosidase</keyword>
<sequence length="502" mass="53917">MLNPAVCGFHPDPSVVRVGDDYYLACSSFEYFPGIPLFHSTDAEHWTPIGHVVTRPGQIAVEHVPTGGGVWAPTIRHHDGLFWITVTDAMGRGALIFTAERAEGPWSDGLAMQGAPGIDHDIAWDADGACYVTFSGLNLEGEDIGRHLGIQQVRMDTTTGLALEEPRSLWSGTGLKFPEAPHLYEIDGAWYLMIAEGGTERGHSISIARGDSPTGPFEGCPANPVYSHRSTNHPVQNAGHGDLVRTDTGWVVILLGTRPGGMTQAFAPMGRETFATTLSWVDGWPVVDRFELTADRPPVTVRTTFDAGVDLGLEWLSVRDADRPWATLDARPGWLRLHAADADAGAVAMDAERPRFLGRRQQHVTSRCAALVDTGTTGVGGLSVRYDEAHHYDIEVGGGVVLARVRLDQVDQTWAVPAPDGPVELWITTEPPVAAGLGLAGMTCDVVRLGYGTGDDAVEVAAMDGRYLTSDTTASFTGRVTGMYAAAGDVAFEHFTYEGHHG</sequence>
<feature type="active site" description="Proton donor" evidence="4">
    <location>
        <position position="179"/>
    </location>
</feature>
<dbReference type="InterPro" id="IPR051795">
    <property type="entry name" value="Glycosyl_Hydrlase_43"/>
</dbReference>
<evidence type="ECO:0000259" key="7">
    <source>
        <dbReference type="Pfam" id="PF17851"/>
    </source>
</evidence>
<dbReference type="InterPro" id="IPR023296">
    <property type="entry name" value="Glyco_hydro_beta-prop_sf"/>
</dbReference>
<dbReference type="GO" id="GO:0005975">
    <property type="term" value="P:carbohydrate metabolic process"/>
    <property type="evidence" value="ECO:0007669"/>
    <property type="project" value="InterPro"/>
</dbReference>
<name>A0A4Q5MYM2_9MICO</name>
<dbReference type="AlphaFoldDB" id="A0A4Q5MYM2"/>
<evidence type="ECO:0000313" key="8">
    <source>
        <dbReference type="EMBL" id="RYV50790.1"/>
    </source>
</evidence>
<dbReference type="InterPro" id="IPR006710">
    <property type="entry name" value="Glyco_hydro_43"/>
</dbReference>
<accession>A0A4Q5MYM2</accession>
<dbReference type="Gene3D" id="2.60.120.200">
    <property type="match status" value="1"/>
</dbReference>
<feature type="site" description="Important for catalytic activity, responsible for pKa modulation of the active site Glu and correct orientation of both the proton donor and substrate" evidence="5">
    <location>
        <position position="119"/>
    </location>
</feature>
<feature type="active site" description="Proton acceptor" evidence="4">
    <location>
        <position position="12"/>
    </location>
</feature>
<dbReference type="SUPFAM" id="SSF49899">
    <property type="entry name" value="Concanavalin A-like lectins/glucanases"/>
    <property type="match status" value="1"/>
</dbReference>
<feature type="domain" description="Beta-xylosidase C-terminal Concanavalin A-like" evidence="7">
    <location>
        <begin position="303"/>
        <end position="498"/>
    </location>
</feature>
<dbReference type="GO" id="GO:0004553">
    <property type="term" value="F:hydrolase activity, hydrolyzing O-glycosyl compounds"/>
    <property type="evidence" value="ECO:0007669"/>
    <property type="project" value="InterPro"/>
</dbReference>
<organism evidence="8 9">
    <name type="scientific">Pengzhenrongella frigida</name>
    <dbReference type="NCBI Taxonomy" id="1259133"/>
    <lineage>
        <taxon>Bacteria</taxon>
        <taxon>Bacillati</taxon>
        <taxon>Actinomycetota</taxon>
        <taxon>Actinomycetes</taxon>
        <taxon>Micrococcales</taxon>
        <taxon>Pengzhenrongella</taxon>
    </lineage>
</organism>
<comment type="similarity">
    <text evidence="1 6">Belongs to the glycosyl hydrolase 43 family.</text>
</comment>
<keyword evidence="2 6" id="KW-0378">Hydrolase</keyword>
<gene>
    <name evidence="8" type="ORF">EUA98_11600</name>
</gene>
<dbReference type="Pfam" id="PF04616">
    <property type="entry name" value="Glyco_hydro_43"/>
    <property type="match status" value="1"/>
</dbReference>
<dbReference type="Proteomes" id="UP000293764">
    <property type="component" value="Unassembled WGS sequence"/>
</dbReference>
<proteinExistence type="inferred from homology"/>
<dbReference type="Pfam" id="PF17851">
    <property type="entry name" value="GH43_C2"/>
    <property type="match status" value="1"/>
</dbReference>
<dbReference type="InterPro" id="IPR041542">
    <property type="entry name" value="GH43_C2"/>
</dbReference>